<name>A0ABX8CVR8_9NOCA</name>
<evidence type="ECO:0008006" key="4">
    <source>
        <dbReference type="Google" id="ProtNLM"/>
    </source>
</evidence>
<sequence length="105" mass="10021">MITVGTAAADPAQADPGPGIAVQVDELSPPPPAADTGAQPVDDLDTIRQCNAILGALIGGVIGGSGSALPGALIGAGIGAIIGWTLLTPPGPPLGCWQPAPAPTT</sequence>
<dbReference type="Proteomes" id="UP000683310">
    <property type="component" value="Chromosome"/>
</dbReference>
<evidence type="ECO:0000313" key="2">
    <source>
        <dbReference type="EMBL" id="QVI23990.1"/>
    </source>
</evidence>
<evidence type="ECO:0000313" key="3">
    <source>
        <dbReference type="Proteomes" id="UP000683310"/>
    </source>
</evidence>
<feature type="region of interest" description="Disordered" evidence="1">
    <location>
        <begin position="1"/>
        <end position="40"/>
    </location>
</feature>
<dbReference type="EMBL" id="CP074371">
    <property type="protein sequence ID" value="QVI23990.1"/>
    <property type="molecule type" value="Genomic_DNA"/>
</dbReference>
<feature type="compositionally biased region" description="Low complexity" evidence="1">
    <location>
        <begin position="7"/>
        <end position="21"/>
    </location>
</feature>
<proteinExistence type="predicted"/>
<accession>A0ABX8CVR8</accession>
<protein>
    <recommendedName>
        <fullName evidence="4">Glycine zipper domain-containing protein</fullName>
    </recommendedName>
</protein>
<evidence type="ECO:0000256" key="1">
    <source>
        <dbReference type="SAM" id="MobiDB-lite"/>
    </source>
</evidence>
<keyword evidence="3" id="KW-1185">Reference proteome</keyword>
<reference evidence="2 3" key="1">
    <citation type="submission" date="2021-04" db="EMBL/GenBank/DDBJ databases">
        <title>Nocardia tengchongensis.</title>
        <authorList>
            <person name="Zhuang k."/>
            <person name="Ran Y."/>
            <person name="Li W."/>
        </authorList>
    </citation>
    <scope>NUCLEOTIDE SEQUENCE [LARGE SCALE GENOMIC DNA]</scope>
    <source>
        <strain evidence="2 3">CFH S0057</strain>
    </source>
</reference>
<organism evidence="2 3">
    <name type="scientific">Nocardia tengchongensis</name>
    <dbReference type="NCBI Taxonomy" id="2055889"/>
    <lineage>
        <taxon>Bacteria</taxon>
        <taxon>Bacillati</taxon>
        <taxon>Actinomycetota</taxon>
        <taxon>Actinomycetes</taxon>
        <taxon>Mycobacteriales</taxon>
        <taxon>Nocardiaceae</taxon>
        <taxon>Nocardia</taxon>
    </lineage>
</organism>
<gene>
    <name evidence="2" type="ORF">KHQ06_15050</name>
</gene>